<dbReference type="GO" id="GO:0016020">
    <property type="term" value="C:membrane"/>
    <property type="evidence" value="ECO:0007669"/>
    <property type="project" value="UniProtKB-SubCell"/>
</dbReference>
<dbReference type="EMBL" id="ML739282">
    <property type="protein sequence ID" value="KAE8349704.1"/>
    <property type="molecule type" value="Genomic_DNA"/>
</dbReference>
<accession>A0A5N6YW68</accession>
<reference evidence="10" key="1">
    <citation type="submission" date="2019-04" db="EMBL/GenBank/DDBJ databases">
        <title>Friends and foes A comparative genomics studyof 23 Aspergillus species from section Flavi.</title>
        <authorList>
            <consortium name="DOE Joint Genome Institute"/>
            <person name="Kjaerbolling I."/>
            <person name="Vesth T."/>
            <person name="Frisvad J.C."/>
            <person name="Nybo J.L."/>
            <person name="Theobald S."/>
            <person name="Kildgaard S."/>
            <person name="Isbrandt T."/>
            <person name="Kuo A."/>
            <person name="Sato A."/>
            <person name="Lyhne E.K."/>
            <person name="Kogle M.E."/>
            <person name="Wiebenga A."/>
            <person name="Kun R.S."/>
            <person name="Lubbers R.J."/>
            <person name="Makela M.R."/>
            <person name="Barry K."/>
            <person name="Chovatia M."/>
            <person name="Clum A."/>
            <person name="Daum C."/>
            <person name="Haridas S."/>
            <person name="He G."/>
            <person name="LaButti K."/>
            <person name="Lipzen A."/>
            <person name="Mondo S."/>
            <person name="Riley R."/>
            <person name="Salamov A."/>
            <person name="Simmons B.A."/>
            <person name="Magnuson J.K."/>
            <person name="Henrissat B."/>
            <person name="Mortensen U.H."/>
            <person name="Larsen T.O."/>
            <person name="Devries R.P."/>
            <person name="Grigoriev I.V."/>
            <person name="Machida M."/>
            <person name="Baker S.E."/>
            <person name="Andersen M.R."/>
        </authorList>
    </citation>
    <scope>NUCLEOTIDE SEQUENCE [LARGE SCALE GENOMIC DNA]</scope>
    <source>
        <strain evidence="10">CBS 553.77</strain>
    </source>
</reference>
<keyword evidence="10" id="KW-1185">Reference proteome</keyword>
<evidence type="ECO:0000256" key="2">
    <source>
        <dbReference type="ARBA" id="ARBA00022692"/>
    </source>
</evidence>
<evidence type="ECO:0000256" key="3">
    <source>
        <dbReference type="ARBA" id="ARBA00022989"/>
    </source>
</evidence>
<sequence length="390" mass="44321">MSPEDRAGRIHKNAFTISTSFFFGLAVLGVLMRFFIRFRVRKERFATDDGLLLVAFAFLIASMVIMYHNVIDRMYIVYALLINVEGAVPPTDWRDISSQFHLWSSICLTLIWLSFSAVKLSFLFFFKKLIDRMHSWLIYWWVITIFNGAVLLYGSTIYFISCPYFFDDRELQCSTGYRKHIIVTESVVLMVMDTVGDVLILAIPFSIIWKIRVRLPHKIILMCSLCLTIVMIALSIIRVSGLVYHGAIDSIWQTYWQFLGSEIGVFLASAVAFRSFFMARNKSSTPVKYSIKKALKQSLSGANNRRHPDSFPDSWYEIPASELDSASRNGRVGPELRQEARSAQPNGAASTDIIFPGGRHPLFSSSRDTSKPLNQSQDDSAGVRTPPHYG</sequence>
<evidence type="ECO:0000256" key="6">
    <source>
        <dbReference type="SAM" id="MobiDB-lite"/>
    </source>
</evidence>
<evidence type="ECO:0000313" key="10">
    <source>
        <dbReference type="Proteomes" id="UP000327118"/>
    </source>
</evidence>
<protein>
    <recommendedName>
        <fullName evidence="8">Rhodopsin domain-containing protein</fullName>
    </recommendedName>
</protein>
<evidence type="ECO:0000259" key="8">
    <source>
        <dbReference type="Pfam" id="PF20684"/>
    </source>
</evidence>
<gene>
    <name evidence="9" type="ORF">BDV28DRAFT_151634</name>
</gene>
<dbReference type="AlphaFoldDB" id="A0A5N6YW68"/>
<name>A0A5N6YW68_9EURO</name>
<evidence type="ECO:0000313" key="9">
    <source>
        <dbReference type="EMBL" id="KAE8349704.1"/>
    </source>
</evidence>
<proteinExistence type="inferred from homology"/>
<keyword evidence="2 7" id="KW-0812">Transmembrane</keyword>
<dbReference type="PANTHER" id="PTHR33048:SF47">
    <property type="entry name" value="INTEGRAL MEMBRANE PROTEIN-RELATED"/>
    <property type="match status" value="1"/>
</dbReference>
<evidence type="ECO:0000256" key="1">
    <source>
        <dbReference type="ARBA" id="ARBA00004141"/>
    </source>
</evidence>
<dbReference type="OrthoDB" id="444631at2759"/>
<feature type="transmembrane region" description="Helical" evidence="7">
    <location>
        <begin position="50"/>
        <end position="71"/>
    </location>
</feature>
<feature type="transmembrane region" description="Helical" evidence="7">
    <location>
        <begin position="255"/>
        <end position="273"/>
    </location>
</feature>
<dbReference type="InterPro" id="IPR052337">
    <property type="entry name" value="SAT4-like"/>
</dbReference>
<feature type="transmembrane region" description="Helical" evidence="7">
    <location>
        <begin position="186"/>
        <end position="207"/>
    </location>
</feature>
<feature type="transmembrane region" description="Helical" evidence="7">
    <location>
        <begin position="20"/>
        <end position="38"/>
    </location>
</feature>
<keyword evidence="3 7" id="KW-1133">Transmembrane helix</keyword>
<comment type="subcellular location">
    <subcellularLocation>
        <location evidence="1">Membrane</location>
        <topology evidence="1">Multi-pass membrane protein</topology>
    </subcellularLocation>
</comment>
<keyword evidence="4 7" id="KW-0472">Membrane</keyword>
<feature type="transmembrane region" description="Helical" evidence="7">
    <location>
        <begin position="102"/>
        <end position="126"/>
    </location>
</feature>
<feature type="transmembrane region" description="Helical" evidence="7">
    <location>
        <begin position="219"/>
        <end position="243"/>
    </location>
</feature>
<feature type="compositionally biased region" description="Polar residues" evidence="6">
    <location>
        <begin position="363"/>
        <end position="379"/>
    </location>
</feature>
<dbReference type="InterPro" id="IPR049326">
    <property type="entry name" value="Rhodopsin_dom_fungi"/>
</dbReference>
<evidence type="ECO:0000256" key="5">
    <source>
        <dbReference type="ARBA" id="ARBA00038359"/>
    </source>
</evidence>
<comment type="similarity">
    <text evidence="5">Belongs to the SAT4 family.</text>
</comment>
<evidence type="ECO:0000256" key="7">
    <source>
        <dbReference type="SAM" id="Phobius"/>
    </source>
</evidence>
<evidence type="ECO:0000256" key="4">
    <source>
        <dbReference type="ARBA" id="ARBA00023136"/>
    </source>
</evidence>
<feature type="transmembrane region" description="Helical" evidence="7">
    <location>
        <begin position="138"/>
        <end position="166"/>
    </location>
</feature>
<feature type="domain" description="Rhodopsin" evidence="8">
    <location>
        <begin position="32"/>
        <end position="277"/>
    </location>
</feature>
<feature type="region of interest" description="Disordered" evidence="6">
    <location>
        <begin position="336"/>
        <end position="390"/>
    </location>
</feature>
<dbReference type="PANTHER" id="PTHR33048">
    <property type="entry name" value="PTH11-LIKE INTEGRAL MEMBRANE PROTEIN (AFU_ORTHOLOGUE AFUA_5G11245)"/>
    <property type="match status" value="1"/>
</dbReference>
<dbReference type="Proteomes" id="UP000327118">
    <property type="component" value="Unassembled WGS sequence"/>
</dbReference>
<dbReference type="Pfam" id="PF20684">
    <property type="entry name" value="Fung_rhodopsin"/>
    <property type="match status" value="1"/>
</dbReference>
<organism evidence="9 10">
    <name type="scientific">Aspergillus coremiiformis</name>
    <dbReference type="NCBI Taxonomy" id="138285"/>
    <lineage>
        <taxon>Eukaryota</taxon>
        <taxon>Fungi</taxon>
        <taxon>Dikarya</taxon>
        <taxon>Ascomycota</taxon>
        <taxon>Pezizomycotina</taxon>
        <taxon>Eurotiomycetes</taxon>
        <taxon>Eurotiomycetidae</taxon>
        <taxon>Eurotiales</taxon>
        <taxon>Aspergillaceae</taxon>
        <taxon>Aspergillus</taxon>
        <taxon>Aspergillus subgen. Circumdati</taxon>
    </lineage>
</organism>